<dbReference type="Proteomes" id="UP001489004">
    <property type="component" value="Unassembled WGS sequence"/>
</dbReference>
<evidence type="ECO:0000256" key="6">
    <source>
        <dbReference type="ARBA" id="ARBA00022968"/>
    </source>
</evidence>
<keyword evidence="4" id="KW-0808">Transferase</keyword>
<keyword evidence="6" id="KW-0735">Signal-anchor</keyword>
<evidence type="ECO:0000256" key="3">
    <source>
        <dbReference type="ARBA" id="ARBA00009105"/>
    </source>
</evidence>
<dbReference type="GO" id="GO:0000139">
    <property type="term" value="C:Golgi membrane"/>
    <property type="evidence" value="ECO:0007669"/>
    <property type="project" value="UniProtKB-SubCell"/>
</dbReference>
<name>A0AAW1PX19_9CHLO</name>
<evidence type="ECO:0008006" key="13">
    <source>
        <dbReference type="Google" id="ProtNLM"/>
    </source>
</evidence>
<evidence type="ECO:0000256" key="2">
    <source>
        <dbReference type="ARBA" id="ARBA00004606"/>
    </source>
</evidence>
<proteinExistence type="inferred from homology"/>
<dbReference type="InterPro" id="IPR022751">
    <property type="entry name" value="Alpha_mannosyltransferase"/>
</dbReference>
<evidence type="ECO:0000256" key="7">
    <source>
        <dbReference type="ARBA" id="ARBA00022989"/>
    </source>
</evidence>
<sequence>MRRHIFRRPRATCTRSPLLLVVLLLPVVALVWYSFTVNSVIKTVAVTSHTTETVVQHAEVVIDQKIGCVAWRQTLGCSPFGSRETKEDKACDYWIRKDAGYCECTGGLTTNRFGCGHHPAFRCKEACEALNKDLRPALKLPANVTCPLTRGTYNSTLSSLWHISSKLRSQRPQNVGELDVQAASLWQQVMRALGVAGRNVVHTPGLRDDRNDWVRDGSRMSRQDILRARQQWQTFMHESPAYPARMFSGRGIVILAGGLTYMVPAWVNVHMLRRTGCTLPVEMFFPIKEYPTPALEAALAQVGVVCRRLPNLEPAEDLHMTDDGVDSKDGKRDIDLSGFTMKIAALLLSRFQEVLFLDSDNVAIRDPAVLFESPEFLQTGALLWPDYWDSSAAPDLQLILGEPSLPSNTFESGQMVFDKSRVWGGLMLAAFFNMQSELYYDLFSNYMGKGDKESFAHALRAMQLPYHLVHAPVGSVGLSKQRCDGDQRHCWFEFAGNSMTQHSPDGQIMFLHTNLSPKWSLEVPGDFEHYHRRWQIVQPGGHNFEDVVAELGADLEQEIYRLLVALRCAPFLPSYVEVLSRSDRMGKGKQMPMGLQGFHPLNNGVDFRLAYRWGLKGPYLAFQDVDFQDRFQYFKNTWIKGRLGRLKRLLRWLGLSRRRKQPS</sequence>
<evidence type="ECO:0000313" key="12">
    <source>
        <dbReference type="Proteomes" id="UP001489004"/>
    </source>
</evidence>
<keyword evidence="8" id="KW-0333">Golgi apparatus</keyword>
<dbReference type="Pfam" id="PF11051">
    <property type="entry name" value="Mannosyl_trans3"/>
    <property type="match status" value="2"/>
</dbReference>
<evidence type="ECO:0000313" key="11">
    <source>
        <dbReference type="EMBL" id="KAK9813317.1"/>
    </source>
</evidence>
<dbReference type="EMBL" id="JALJOR010000008">
    <property type="protein sequence ID" value="KAK9813317.1"/>
    <property type="molecule type" value="Genomic_DNA"/>
</dbReference>
<keyword evidence="5" id="KW-0812">Transmembrane</keyword>
<evidence type="ECO:0000256" key="8">
    <source>
        <dbReference type="ARBA" id="ARBA00023034"/>
    </source>
</evidence>
<dbReference type="PANTHER" id="PTHR31646:SF1">
    <property type="entry name" value="ALPHA-1,2-MANNOSYLTRANSFERASE MNN2"/>
    <property type="match status" value="1"/>
</dbReference>
<dbReference type="SUPFAM" id="SSF53448">
    <property type="entry name" value="Nucleotide-diphospho-sugar transferases"/>
    <property type="match status" value="1"/>
</dbReference>
<organism evidence="11 12">
    <name type="scientific">[Myrmecia] bisecta</name>
    <dbReference type="NCBI Taxonomy" id="41462"/>
    <lineage>
        <taxon>Eukaryota</taxon>
        <taxon>Viridiplantae</taxon>
        <taxon>Chlorophyta</taxon>
        <taxon>core chlorophytes</taxon>
        <taxon>Trebouxiophyceae</taxon>
        <taxon>Trebouxiales</taxon>
        <taxon>Trebouxiaceae</taxon>
        <taxon>Myrmecia</taxon>
    </lineage>
</organism>
<comment type="caution">
    <text evidence="11">The sequence shown here is derived from an EMBL/GenBank/DDBJ whole genome shotgun (WGS) entry which is preliminary data.</text>
</comment>
<keyword evidence="9" id="KW-0472">Membrane</keyword>
<keyword evidence="12" id="KW-1185">Reference proteome</keyword>
<dbReference type="Gene3D" id="3.90.550.10">
    <property type="entry name" value="Spore Coat Polysaccharide Biosynthesis Protein SpsA, Chain A"/>
    <property type="match status" value="1"/>
</dbReference>
<evidence type="ECO:0000256" key="1">
    <source>
        <dbReference type="ARBA" id="ARBA00004394"/>
    </source>
</evidence>
<gene>
    <name evidence="11" type="ORF">WJX72_012410</name>
</gene>
<dbReference type="GO" id="GO:0000026">
    <property type="term" value="F:alpha-1,2-mannosyltransferase activity"/>
    <property type="evidence" value="ECO:0007669"/>
    <property type="project" value="TreeGrafter"/>
</dbReference>
<evidence type="ECO:0000256" key="5">
    <source>
        <dbReference type="ARBA" id="ARBA00022692"/>
    </source>
</evidence>
<dbReference type="InterPro" id="IPR029044">
    <property type="entry name" value="Nucleotide-diphossugar_trans"/>
</dbReference>
<evidence type="ECO:0000256" key="4">
    <source>
        <dbReference type="ARBA" id="ARBA00022679"/>
    </source>
</evidence>
<comment type="similarity">
    <text evidence="3">Belongs to the MNN1/MNT family.</text>
</comment>
<evidence type="ECO:0000256" key="9">
    <source>
        <dbReference type="ARBA" id="ARBA00023136"/>
    </source>
</evidence>
<dbReference type="AlphaFoldDB" id="A0AAW1PX19"/>
<dbReference type="GO" id="GO:0046354">
    <property type="term" value="P:mannan biosynthetic process"/>
    <property type="evidence" value="ECO:0007669"/>
    <property type="project" value="TreeGrafter"/>
</dbReference>
<accession>A0AAW1PX19</accession>
<protein>
    <recommendedName>
        <fullName evidence="13">Glycosyltransferase</fullName>
    </recommendedName>
</protein>
<evidence type="ECO:0000256" key="10">
    <source>
        <dbReference type="ARBA" id="ARBA00037847"/>
    </source>
</evidence>
<comment type="subcellular location">
    <subcellularLocation>
        <location evidence="10">Endomembrane system</location>
        <topology evidence="10">Single-pass membrane protein</topology>
    </subcellularLocation>
    <subcellularLocation>
        <location evidence="1">Golgi apparatus membrane</location>
    </subcellularLocation>
    <subcellularLocation>
        <location evidence="2">Membrane</location>
        <topology evidence="2">Single-pass type II membrane protein</topology>
    </subcellularLocation>
</comment>
<reference evidence="11 12" key="1">
    <citation type="journal article" date="2024" name="Nat. Commun.">
        <title>Phylogenomics reveals the evolutionary origins of lichenization in chlorophyte algae.</title>
        <authorList>
            <person name="Puginier C."/>
            <person name="Libourel C."/>
            <person name="Otte J."/>
            <person name="Skaloud P."/>
            <person name="Haon M."/>
            <person name="Grisel S."/>
            <person name="Petersen M."/>
            <person name="Berrin J.G."/>
            <person name="Delaux P.M."/>
            <person name="Dal Grande F."/>
            <person name="Keller J."/>
        </authorList>
    </citation>
    <scope>NUCLEOTIDE SEQUENCE [LARGE SCALE GENOMIC DNA]</scope>
    <source>
        <strain evidence="11 12">SAG 2043</strain>
    </source>
</reference>
<dbReference type="PANTHER" id="PTHR31646">
    <property type="entry name" value="ALPHA-1,2-MANNOSYLTRANSFERASE MNN2"/>
    <property type="match status" value="1"/>
</dbReference>
<keyword evidence="7" id="KW-1133">Transmembrane helix</keyword>